<gene>
    <name evidence="1" type="ORF">TNIN_254341</name>
</gene>
<evidence type="ECO:0000313" key="2">
    <source>
        <dbReference type="Proteomes" id="UP000886998"/>
    </source>
</evidence>
<sequence length="126" mass="13885">MACDAVTTPIQFPDGPILDFRTENEVFFFRKKGRWSEKRNRHGLFRVKPKIGLGNNVQASVYLPSTAQDQKGDHVIKPGPQGSSCHDDAWAKLCGFTPGTAIVGTLELAIYLQTVGDDKGYGSWTN</sequence>
<keyword evidence="2" id="KW-1185">Reference proteome</keyword>
<reference evidence="1" key="1">
    <citation type="submission" date="2020-08" db="EMBL/GenBank/DDBJ databases">
        <title>Multicomponent nature underlies the extraordinary mechanical properties of spider dragline silk.</title>
        <authorList>
            <person name="Kono N."/>
            <person name="Nakamura H."/>
            <person name="Mori M."/>
            <person name="Yoshida Y."/>
            <person name="Ohtoshi R."/>
            <person name="Malay A.D."/>
            <person name="Moran D.A.P."/>
            <person name="Tomita M."/>
            <person name="Numata K."/>
            <person name="Arakawa K."/>
        </authorList>
    </citation>
    <scope>NUCLEOTIDE SEQUENCE</scope>
</reference>
<dbReference type="EMBL" id="BMAV01021916">
    <property type="protein sequence ID" value="GFY76427.1"/>
    <property type="molecule type" value="Genomic_DNA"/>
</dbReference>
<accession>A0A8X6YTY0</accession>
<protein>
    <submittedName>
        <fullName evidence="1">Uncharacterized protein</fullName>
    </submittedName>
</protein>
<name>A0A8X6YTY0_9ARAC</name>
<dbReference type="OrthoDB" id="10438057at2759"/>
<dbReference type="AlphaFoldDB" id="A0A8X6YTY0"/>
<comment type="caution">
    <text evidence="1">The sequence shown here is derived from an EMBL/GenBank/DDBJ whole genome shotgun (WGS) entry which is preliminary data.</text>
</comment>
<proteinExistence type="predicted"/>
<evidence type="ECO:0000313" key="1">
    <source>
        <dbReference type="EMBL" id="GFY76427.1"/>
    </source>
</evidence>
<dbReference type="Proteomes" id="UP000886998">
    <property type="component" value="Unassembled WGS sequence"/>
</dbReference>
<organism evidence="1 2">
    <name type="scientific">Trichonephila inaurata madagascariensis</name>
    <dbReference type="NCBI Taxonomy" id="2747483"/>
    <lineage>
        <taxon>Eukaryota</taxon>
        <taxon>Metazoa</taxon>
        <taxon>Ecdysozoa</taxon>
        <taxon>Arthropoda</taxon>
        <taxon>Chelicerata</taxon>
        <taxon>Arachnida</taxon>
        <taxon>Araneae</taxon>
        <taxon>Araneomorphae</taxon>
        <taxon>Entelegynae</taxon>
        <taxon>Araneoidea</taxon>
        <taxon>Nephilidae</taxon>
        <taxon>Trichonephila</taxon>
        <taxon>Trichonephila inaurata</taxon>
    </lineage>
</organism>